<dbReference type="GO" id="GO:0072344">
    <property type="term" value="P:rescue of stalled ribosome"/>
    <property type="evidence" value="ECO:0007669"/>
    <property type="project" value="TreeGrafter"/>
</dbReference>
<dbReference type="PANTHER" id="PTHR15239">
    <property type="entry name" value="NUCLEAR EXPORT MEDIATOR FACTOR NEMF"/>
    <property type="match status" value="1"/>
</dbReference>
<gene>
    <name evidence="1" type="ORF">ENO08_05905</name>
</gene>
<dbReference type="Proteomes" id="UP000886069">
    <property type="component" value="Unassembled WGS sequence"/>
</dbReference>
<protein>
    <submittedName>
        <fullName evidence="1">DUF814 domain-containing protein</fullName>
    </submittedName>
</protein>
<accession>A0A7V2AVD7</accession>
<dbReference type="PANTHER" id="PTHR15239:SF6">
    <property type="entry name" value="RIBOSOME QUALITY CONTROL COMPLEX SUBUNIT NEMF"/>
    <property type="match status" value="1"/>
</dbReference>
<dbReference type="Pfam" id="PF05833">
    <property type="entry name" value="NFACT_N"/>
    <property type="match status" value="1"/>
</dbReference>
<comment type="caution">
    <text evidence="1">The sequence shown here is derived from an EMBL/GenBank/DDBJ whole genome shotgun (WGS) entry which is preliminary data.</text>
</comment>
<feature type="non-terminal residue" evidence="1">
    <location>
        <position position="494"/>
    </location>
</feature>
<sequence length="494" mass="54623">MRLTRVSTDRMIPQMNSLTVYALGRELDGLLRGARISKTLAFHGGFVFRLEGSECAFLHILHHGRERALFAAAEPIVSAGRCRECLKGANGAGIAGVRPLGMDRVLLLDLDRTGGWEKDAALLLRIDFLPFNAAAALYRVPGGRPLESVGPARSGPAPAPEDAPPRKRLSILSLPAEPPDDLDLLRGSTPDLPDRTAALSKARRAAAWMVETIGGVDPAAARLIARAGGGDPEIIWNSLRSIGSAAEKEKWSWRLYSPPGAQGRILYPLEMPFDLPSRPFPGLLSALEAAASEIYIPSFVDHLRTIVSSSAAGDIRRLEKLSANIGGDIDRAERSREMRHFGNLLVTYRHMMKPGLAEMTVKDFSGDRTVTIPLDPSKTPDENIQLYFKRARKGERGLLLLRNRRRAAERELREKTRISEERARIDDPDELLSLLPPPPRRGRREEEPARFKRFELDGRHTVFVGRNDKENDLLTHRIASPGDLWFHAQGSPGS</sequence>
<dbReference type="InterPro" id="IPR051608">
    <property type="entry name" value="RQC_Subunit_NEMF"/>
</dbReference>
<dbReference type="AlphaFoldDB" id="A0A7V2AVD7"/>
<proteinExistence type="predicted"/>
<evidence type="ECO:0000313" key="1">
    <source>
        <dbReference type="EMBL" id="HER43976.1"/>
    </source>
</evidence>
<name>A0A7V2AVD7_UNCEI</name>
<dbReference type="GO" id="GO:0000049">
    <property type="term" value="F:tRNA binding"/>
    <property type="evidence" value="ECO:0007669"/>
    <property type="project" value="TreeGrafter"/>
</dbReference>
<dbReference type="EMBL" id="DSEC01000416">
    <property type="protein sequence ID" value="HER43976.1"/>
    <property type="molecule type" value="Genomic_DNA"/>
</dbReference>
<reference evidence="1" key="1">
    <citation type="journal article" date="2020" name="mSystems">
        <title>Genome- and Community-Level Interaction Insights into Carbon Utilization and Element Cycling Functions of Hydrothermarchaeota in Hydrothermal Sediment.</title>
        <authorList>
            <person name="Zhou Z."/>
            <person name="Liu Y."/>
            <person name="Xu W."/>
            <person name="Pan J."/>
            <person name="Luo Z.H."/>
            <person name="Li M."/>
        </authorList>
    </citation>
    <scope>NUCLEOTIDE SEQUENCE [LARGE SCALE GENOMIC DNA]</scope>
    <source>
        <strain evidence="1">SpSt-1233</strain>
    </source>
</reference>
<dbReference type="GO" id="GO:0043023">
    <property type="term" value="F:ribosomal large subunit binding"/>
    <property type="evidence" value="ECO:0007669"/>
    <property type="project" value="TreeGrafter"/>
</dbReference>
<organism evidence="1">
    <name type="scientific">Eiseniibacteriota bacterium</name>
    <dbReference type="NCBI Taxonomy" id="2212470"/>
    <lineage>
        <taxon>Bacteria</taxon>
        <taxon>Candidatus Eiseniibacteriota</taxon>
    </lineage>
</organism>
<dbReference type="GO" id="GO:1990112">
    <property type="term" value="C:RQC complex"/>
    <property type="evidence" value="ECO:0007669"/>
    <property type="project" value="TreeGrafter"/>
</dbReference>